<accession>A0ABW4J4R7</accession>
<dbReference type="InterPro" id="IPR008331">
    <property type="entry name" value="Ferritin_DPS_dom"/>
</dbReference>
<evidence type="ECO:0000256" key="7">
    <source>
        <dbReference type="ARBA" id="ARBA00048035"/>
    </source>
</evidence>
<name>A0ABW4J4R7_9LACO</name>
<dbReference type="PROSITE" id="PS50905">
    <property type="entry name" value="FERRITIN_LIKE"/>
    <property type="match status" value="1"/>
</dbReference>
<keyword evidence="4 8" id="KW-0479">Metal-binding</keyword>
<evidence type="ECO:0000259" key="9">
    <source>
        <dbReference type="PROSITE" id="PS50905"/>
    </source>
</evidence>
<comment type="caution">
    <text evidence="10">The sequence shown here is derived from an EMBL/GenBank/DDBJ whole genome shotgun (WGS) entry which is preliminary data.</text>
</comment>
<evidence type="ECO:0000256" key="2">
    <source>
        <dbReference type="ARBA" id="ARBA00006950"/>
    </source>
</evidence>
<keyword evidence="11" id="KW-1185">Reference proteome</keyword>
<organism evidence="10 11">
    <name type="scientific">Agrilactobacillus yilanensis</name>
    <dbReference type="NCBI Taxonomy" id="2485997"/>
    <lineage>
        <taxon>Bacteria</taxon>
        <taxon>Bacillati</taxon>
        <taxon>Bacillota</taxon>
        <taxon>Bacilli</taxon>
        <taxon>Lactobacillales</taxon>
        <taxon>Lactobacillaceae</taxon>
        <taxon>Agrilactobacillus</taxon>
    </lineage>
</organism>
<keyword evidence="8" id="KW-0963">Cytoplasm</keyword>
<dbReference type="SUPFAM" id="SSF47240">
    <property type="entry name" value="Ferritin-like"/>
    <property type="match status" value="1"/>
</dbReference>
<dbReference type="EC" id="1.16.3.2" evidence="8"/>
<comment type="subcellular location">
    <subcellularLocation>
        <location evidence="8">Cytoplasm</location>
    </subcellularLocation>
</comment>
<comment type="function">
    <text evidence="1 8">Iron-storage protein.</text>
</comment>
<dbReference type="EMBL" id="JBHTOP010000007">
    <property type="protein sequence ID" value="MFD1671367.1"/>
    <property type="molecule type" value="Genomic_DNA"/>
</dbReference>
<proteinExistence type="inferred from homology"/>
<dbReference type="RefSeq" id="WP_225423687.1">
    <property type="nucleotide sequence ID" value="NZ_JBHTOP010000007.1"/>
</dbReference>
<feature type="domain" description="Ferritin-like diiron" evidence="9">
    <location>
        <begin position="1"/>
        <end position="144"/>
    </location>
</feature>
<comment type="similarity">
    <text evidence="2 8">Belongs to the ferritin family. Prokaryotic subfamily.</text>
</comment>
<evidence type="ECO:0000313" key="11">
    <source>
        <dbReference type="Proteomes" id="UP001597267"/>
    </source>
</evidence>
<dbReference type="Pfam" id="PF00210">
    <property type="entry name" value="Ferritin"/>
    <property type="match status" value="1"/>
</dbReference>
<evidence type="ECO:0000256" key="3">
    <source>
        <dbReference type="ARBA" id="ARBA00022434"/>
    </source>
</evidence>
<evidence type="ECO:0000256" key="4">
    <source>
        <dbReference type="ARBA" id="ARBA00022723"/>
    </source>
</evidence>
<dbReference type="Gene3D" id="1.20.1260.10">
    <property type="match status" value="1"/>
</dbReference>
<dbReference type="InterPro" id="IPR012347">
    <property type="entry name" value="Ferritin-like"/>
</dbReference>
<dbReference type="CDD" id="cd01055">
    <property type="entry name" value="Nonheme_Ferritin"/>
    <property type="match status" value="1"/>
</dbReference>
<reference evidence="11" key="1">
    <citation type="journal article" date="2019" name="Int. J. Syst. Evol. Microbiol.">
        <title>The Global Catalogue of Microorganisms (GCM) 10K type strain sequencing project: providing services to taxonomists for standard genome sequencing and annotation.</title>
        <authorList>
            <consortium name="The Broad Institute Genomics Platform"/>
            <consortium name="The Broad Institute Genome Sequencing Center for Infectious Disease"/>
            <person name="Wu L."/>
            <person name="Ma J."/>
        </authorList>
    </citation>
    <scope>NUCLEOTIDE SEQUENCE [LARGE SCALE GENOMIC DNA]</scope>
    <source>
        <strain evidence="11">CCM 8896</strain>
    </source>
</reference>
<evidence type="ECO:0000313" key="10">
    <source>
        <dbReference type="EMBL" id="MFD1671367.1"/>
    </source>
</evidence>
<gene>
    <name evidence="10" type="ORF">ACFQ5M_04585</name>
</gene>
<evidence type="ECO:0000256" key="6">
    <source>
        <dbReference type="ARBA" id="ARBA00023004"/>
    </source>
</evidence>
<dbReference type="PANTHER" id="PTHR11431">
    <property type="entry name" value="FERRITIN"/>
    <property type="match status" value="1"/>
</dbReference>
<dbReference type="InterPro" id="IPR009040">
    <property type="entry name" value="Ferritin-like_diiron"/>
</dbReference>
<keyword evidence="5" id="KW-0560">Oxidoreductase</keyword>
<protein>
    <recommendedName>
        <fullName evidence="8">Ferritin</fullName>
        <ecNumber evidence="8">1.16.3.2</ecNumber>
    </recommendedName>
</protein>
<sequence>MKKEVADLLRVQVNKELQSAYIYLDFYNYFAARSLTGFAKWYKQQSEEEVQHAWGFINFLHDMDETVTLTSVELDPKPYKDPLEILKAGLAHEQFISDSIRGIYKEAAANDEYEVQSFLKGFIDEQVEEEKNAKNFIRKYNLAGPDNLYDLDEGLLANKDHE</sequence>
<dbReference type="PANTHER" id="PTHR11431:SF127">
    <property type="entry name" value="BACTERIAL NON-HEME FERRITIN"/>
    <property type="match status" value="1"/>
</dbReference>
<dbReference type="Proteomes" id="UP001597267">
    <property type="component" value="Unassembled WGS sequence"/>
</dbReference>
<evidence type="ECO:0000256" key="8">
    <source>
        <dbReference type="RuleBase" id="RU361145"/>
    </source>
</evidence>
<keyword evidence="6 8" id="KW-0408">Iron</keyword>
<evidence type="ECO:0000256" key="1">
    <source>
        <dbReference type="ARBA" id="ARBA00002485"/>
    </source>
</evidence>
<dbReference type="InterPro" id="IPR009078">
    <property type="entry name" value="Ferritin-like_SF"/>
</dbReference>
<evidence type="ECO:0000256" key="5">
    <source>
        <dbReference type="ARBA" id="ARBA00023002"/>
    </source>
</evidence>
<comment type="catalytic activity">
    <reaction evidence="7 8">
        <text>4 Fe(2+) + O2 + 6 H2O = 4 iron(III) oxide-hydroxide + 12 H(+)</text>
        <dbReference type="Rhea" id="RHEA:11972"/>
        <dbReference type="ChEBI" id="CHEBI:15377"/>
        <dbReference type="ChEBI" id="CHEBI:15378"/>
        <dbReference type="ChEBI" id="CHEBI:15379"/>
        <dbReference type="ChEBI" id="CHEBI:29033"/>
        <dbReference type="ChEBI" id="CHEBI:78619"/>
        <dbReference type="EC" id="1.16.3.2"/>
    </reaction>
</comment>
<dbReference type="InterPro" id="IPR041719">
    <property type="entry name" value="Ferritin_prok"/>
</dbReference>
<keyword evidence="3 8" id="KW-0409">Iron storage</keyword>
<dbReference type="InterPro" id="IPR001519">
    <property type="entry name" value="Ferritin"/>
</dbReference>